<keyword evidence="2 4" id="KW-0547">Nucleotide-binding</keyword>
<sequence length="175" mass="19732">MLNARESKIVNRPEILNKYVGLPDENGRLQILNVHTAFIRQNNKLVDDVVLTKLNLAGERAEVAPEAADKFKIYRADFMHAVENDIKPAFGLGKEEFDSYVANGIIIWGPPVTEILDEGILRISHTIKSEMTPLVSILIEVVTQHWPHIALSSKFPYLKFCTAQTMLGGFKFSLR</sequence>
<comment type="function">
    <text evidence="4">Required for vesicle-mediated transport. Catalyzes the fusion of transport vesicles within the Golgi cisternae. Is also required for transport from the endoplasmic reticulum to the Golgi stack. Seems to function as a fusion protein required for the delivery of cargo proteins to all compartments of the Golgi stack independent of vesicle origin.</text>
</comment>
<comment type="caution">
    <text evidence="6">The sequence shown here is derived from an EMBL/GenBank/DDBJ whole genome shotgun (WGS) entry which is preliminary data.</text>
</comment>
<evidence type="ECO:0000256" key="3">
    <source>
        <dbReference type="ARBA" id="ARBA00022840"/>
    </source>
</evidence>
<comment type="similarity">
    <text evidence="1 4">Belongs to the AAA ATPase family.</text>
</comment>
<dbReference type="GO" id="GO:0005795">
    <property type="term" value="C:Golgi stack"/>
    <property type="evidence" value="ECO:0007669"/>
    <property type="project" value="TreeGrafter"/>
</dbReference>
<dbReference type="GO" id="GO:0005524">
    <property type="term" value="F:ATP binding"/>
    <property type="evidence" value="ECO:0007669"/>
    <property type="project" value="UniProtKB-UniRule"/>
</dbReference>
<keyword evidence="4" id="KW-0378">Hydrolase</keyword>
<keyword evidence="4" id="KW-0963">Cytoplasm</keyword>
<keyword evidence="4" id="KW-0460">Magnesium</keyword>
<evidence type="ECO:0000256" key="4">
    <source>
        <dbReference type="RuleBase" id="RU367045"/>
    </source>
</evidence>
<dbReference type="EMBL" id="CAJOBA010043932">
    <property type="protein sequence ID" value="CAF4156857.1"/>
    <property type="molecule type" value="Genomic_DNA"/>
</dbReference>
<dbReference type="InterPro" id="IPR039812">
    <property type="entry name" value="Vesicle-fus_ATPase"/>
</dbReference>
<reference evidence="6" key="1">
    <citation type="submission" date="2021-02" db="EMBL/GenBank/DDBJ databases">
        <authorList>
            <person name="Nowell W R."/>
        </authorList>
    </citation>
    <scope>NUCLEOTIDE SEQUENCE</scope>
</reference>
<proteinExistence type="inferred from homology"/>
<evidence type="ECO:0000313" key="5">
    <source>
        <dbReference type="EMBL" id="CAF1345885.1"/>
    </source>
</evidence>
<evidence type="ECO:0000256" key="2">
    <source>
        <dbReference type="ARBA" id="ARBA00022741"/>
    </source>
</evidence>
<comment type="cofactor">
    <cofactor evidence="4">
        <name>Mg(2+)</name>
        <dbReference type="ChEBI" id="CHEBI:18420"/>
    </cofactor>
    <text evidence="4">Binds 1 Mg(2+) ion per subunit.</text>
</comment>
<dbReference type="GO" id="GO:0016887">
    <property type="term" value="F:ATP hydrolysis activity"/>
    <property type="evidence" value="ECO:0007669"/>
    <property type="project" value="InterPro"/>
</dbReference>
<name>A0A8S2RKU6_9BILA</name>
<dbReference type="EC" id="3.6.4.6" evidence="4"/>
<dbReference type="GO" id="GO:0043001">
    <property type="term" value="P:Golgi to plasma membrane protein transport"/>
    <property type="evidence" value="ECO:0007669"/>
    <property type="project" value="TreeGrafter"/>
</dbReference>
<evidence type="ECO:0000313" key="6">
    <source>
        <dbReference type="EMBL" id="CAF4156857.1"/>
    </source>
</evidence>
<keyword evidence="4" id="KW-0653">Protein transport</keyword>
<keyword evidence="3 4" id="KW-0067">ATP-binding</keyword>
<comment type="catalytic activity">
    <reaction evidence="4">
        <text>ATP + H2O = ADP + phosphate + H(+)</text>
        <dbReference type="Rhea" id="RHEA:13065"/>
        <dbReference type="ChEBI" id="CHEBI:15377"/>
        <dbReference type="ChEBI" id="CHEBI:15378"/>
        <dbReference type="ChEBI" id="CHEBI:30616"/>
        <dbReference type="ChEBI" id="CHEBI:43474"/>
        <dbReference type="ChEBI" id="CHEBI:456216"/>
        <dbReference type="EC" id="3.6.4.6"/>
    </reaction>
</comment>
<dbReference type="GO" id="GO:0035494">
    <property type="term" value="P:SNARE complex disassembly"/>
    <property type="evidence" value="ECO:0007669"/>
    <property type="project" value="InterPro"/>
</dbReference>
<keyword evidence="4" id="KW-0479">Metal-binding</keyword>
<dbReference type="PANTHER" id="PTHR23078">
    <property type="entry name" value="VESICULAR-FUSION PROTEIN NSF"/>
    <property type="match status" value="1"/>
</dbReference>
<evidence type="ECO:0000256" key="1">
    <source>
        <dbReference type="ARBA" id="ARBA00006914"/>
    </source>
</evidence>
<dbReference type="Proteomes" id="UP000677228">
    <property type="component" value="Unassembled WGS sequence"/>
</dbReference>
<dbReference type="PANTHER" id="PTHR23078:SF3">
    <property type="entry name" value="VESICLE-FUSING ATPASE"/>
    <property type="match status" value="1"/>
</dbReference>
<accession>A0A8S2RKU6</accession>
<keyword evidence="4" id="KW-0813">Transport</keyword>
<dbReference type="EMBL" id="CAJNOK010022297">
    <property type="protein sequence ID" value="CAF1345885.1"/>
    <property type="molecule type" value="Genomic_DNA"/>
</dbReference>
<evidence type="ECO:0000313" key="7">
    <source>
        <dbReference type="Proteomes" id="UP000682733"/>
    </source>
</evidence>
<dbReference type="AlphaFoldDB" id="A0A8S2RKU6"/>
<dbReference type="GO" id="GO:0046872">
    <property type="term" value="F:metal ion binding"/>
    <property type="evidence" value="ECO:0007669"/>
    <property type="project" value="UniProtKB-UniRule"/>
</dbReference>
<gene>
    <name evidence="5" type="ORF">OVA965_LOCUS30562</name>
    <name evidence="6" type="ORF">TMI583_LOCUS31370</name>
</gene>
<organism evidence="6 7">
    <name type="scientific">Didymodactylos carnosus</name>
    <dbReference type="NCBI Taxonomy" id="1234261"/>
    <lineage>
        <taxon>Eukaryota</taxon>
        <taxon>Metazoa</taxon>
        <taxon>Spiralia</taxon>
        <taxon>Gnathifera</taxon>
        <taxon>Rotifera</taxon>
        <taxon>Eurotatoria</taxon>
        <taxon>Bdelloidea</taxon>
        <taxon>Philodinida</taxon>
        <taxon>Philodinidae</taxon>
        <taxon>Didymodactylos</taxon>
    </lineage>
</organism>
<dbReference type="GO" id="GO:0006891">
    <property type="term" value="P:intra-Golgi vesicle-mediated transport"/>
    <property type="evidence" value="ECO:0007669"/>
    <property type="project" value="TreeGrafter"/>
</dbReference>
<protein>
    <recommendedName>
        <fullName evidence="4">Vesicle-fusing ATPase</fullName>
        <ecNumber evidence="4">3.6.4.6</ecNumber>
    </recommendedName>
</protein>
<comment type="subcellular location">
    <subcellularLocation>
        <location evidence="4">Cytoplasm</location>
    </subcellularLocation>
</comment>
<keyword evidence="4" id="KW-0931">ER-Golgi transport</keyword>
<dbReference type="Proteomes" id="UP000682733">
    <property type="component" value="Unassembled WGS sequence"/>
</dbReference>